<dbReference type="SUPFAM" id="SSF81321">
    <property type="entry name" value="Family A G protein-coupled receptor-like"/>
    <property type="match status" value="1"/>
</dbReference>
<dbReference type="GO" id="GO:0005886">
    <property type="term" value="C:plasma membrane"/>
    <property type="evidence" value="ECO:0007669"/>
    <property type="project" value="UniProtKB-SubCell"/>
</dbReference>
<accession>A0A1W0X8U1</accession>
<feature type="transmembrane region" description="Helical" evidence="10">
    <location>
        <begin position="42"/>
        <end position="62"/>
    </location>
</feature>
<evidence type="ECO:0000256" key="6">
    <source>
        <dbReference type="ARBA" id="ARBA00023136"/>
    </source>
</evidence>
<feature type="transmembrane region" description="Helical" evidence="10">
    <location>
        <begin position="159"/>
        <end position="185"/>
    </location>
</feature>
<keyword evidence="13" id="KW-1185">Reference proteome</keyword>
<sequence>MSTSLEFDLAPKVSMTFNITTFNETLNNATTDIPVWNSSSSLFLFVCIVGAVGNGATLLLILTDRRLRIAPFHVYVINLLFTNFASSLMQYPFAVYISLYDRHDGIIRWYLGKPTCDFYMTVEDFTSAGVMTSHTFMAFTRFWAIMFPLSFRNHHTLRFACIITGVLWLLTCATVGLFAALGVYFRQDVDNKGCFFVSYPDYPGLLVYGTIVTAVMYGLPMIFMVGSIPVIIAIKVRKSRAAHRRITDAREQPVPPIVGTGRHIGVVIGEPRPPGERPAGRPLAARTEEQARLRHQNRDAFATLVLLTSSVTIFCGPLTGCMLLTTILPSFWDQTWYEVGLHMYALQSVCDPFLFVWALVPLRRAFNAIILRWRGREIRVQQAAQ</sequence>
<evidence type="ECO:0000256" key="1">
    <source>
        <dbReference type="ARBA" id="ARBA00004651"/>
    </source>
</evidence>
<evidence type="ECO:0000313" key="12">
    <source>
        <dbReference type="EMBL" id="OQV23808.1"/>
    </source>
</evidence>
<feature type="domain" description="G-protein coupled receptors family 1 profile" evidence="11">
    <location>
        <begin position="53"/>
        <end position="355"/>
    </location>
</feature>
<keyword evidence="5" id="KW-0297">G-protein coupled receptor</keyword>
<dbReference type="PROSITE" id="PS50262">
    <property type="entry name" value="G_PROTEIN_RECEP_F1_2"/>
    <property type="match status" value="1"/>
</dbReference>
<keyword evidence="8" id="KW-0325">Glycoprotein</keyword>
<gene>
    <name evidence="12" type="ORF">BV898_02160</name>
</gene>
<keyword evidence="3 10" id="KW-0812">Transmembrane</keyword>
<dbReference type="PANTHER" id="PTHR24246:SF27">
    <property type="entry name" value="ADENOSINE RECEPTOR, ISOFORM A"/>
    <property type="match status" value="1"/>
</dbReference>
<dbReference type="OrthoDB" id="9631784at2759"/>
<organism evidence="12 13">
    <name type="scientific">Hypsibius exemplaris</name>
    <name type="common">Freshwater tardigrade</name>
    <dbReference type="NCBI Taxonomy" id="2072580"/>
    <lineage>
        <taxon>Eukaryota</taxon>
        <taxon>Metazoa</taxon>
        <taxon>Ecdysozoa</taxon>
        <taxon>Tardigrada</taxon>
        <taxon>Eutardigrada</taxon>
        <taxon>Parachela</taxon>
        <taxon>Hypsibioidea</taxon>
        <taxon>Hypsibiidae</taxon>
        <taxon>Hypsibius</taxon>
    </lineage>
</organism>
<comment type="subcellular location">
    <subcellularLocation>
        <location evidence="1">Cell membrane</location>
        <topology evidence="1">Multi-pass membrane protein</topology>
    </subcellularLocation>
</comment>
<feature type="transmembrane region" description="Helical" evidence="10">
    <location>
        <begin position="344"/>
        <end position="362"/>
    </location>
</feature>
<evidence type="ECO:0000259" key="11">
    <source>
        <dbReference type="PROSITE" id="PS50262"/>
    </source>
</evidence>
<keyword evidence="6 10" id="KW-0472">Membrane</keyword>
<evidence type="ECO:0000313" key="13">
    <source>
        <dbReference type="Proteomes" id="UP000192578"/>
    </source>
</evidence>
<evidence type="ECO:0000256" key="7">
    <source>
        <dbReference type="ARBA" id="ARBA00023170"/>
    </source>
</evidence>
<dbReference type="PANTHER" id="PTHR24246">
    <property type="entry name" value="OLFACTORY RECEPTOR AND ADENOSINE RECEPTOR"/>
    <property type="match status" value="1"/>
</dbReference>
<evidence type="ECO:0000256" key="4">
    <source>
        <dbReference type="ARBA" id="ARBA00022989"/>
    </source>
</evidence>
<name>A0A1W0X8U1_HYPEX</name>
<dbReference type="EMBL" id="MTYJ01000009">
    <property type="protein sequence ID" value="OQV23808.1"/>
    <property type="molecule type" value="Genomic_DNA"/>
</dbReference>
<keyword evidence="2" id="KW-1003">Cell membrane</keyword>
<feature type="transmembrane region" description="Helical" evidence="10">
    <location>
        <begin position="128"/>
        <end position="147"/>
    </location>
</feature>
<dbReference type="Proteomes" id="UP000192578">
    <property type="component" value="Unassembled WGS sequence"/>
</dbReference>
<dbReference type="AlphaFoldDB" id="A0A1W0X8U1"/>
<proteinExistence type="predicted"/>
<dbReference type="GO" id="GO:0004930">
    <property type="term" value="F:G protein-coupled receptor activity"/>
    <property type="evidence" value="ECO:0007669"/>
    <property type="project" value="UniProtKB-KW"/>
</dbReference>
<feature type="transmembrane region" description="Helical" evidence="10">
    <location>
        <begin position="74"/>
        <end position="93"/>
    </location>
</feature>
<feature type="transmembrane region" description="Helical" evidence="10">
    <location>
        <begin position="205"/>
        <end position="234"/>
    </location>
</feature>
<evidence type="ECO:0000256" key="2">
    <source>
        <dbReference type="ARBA" id="ARBA00022475"/>
    </source>
</evidence>
<reference evidence="13" key="1">
    <citation type="submission" date="2017-01" db="EMBL/GenBank/DDBJ databases">
        <title>Comparative genomics of anhydrobiosis in the tardigrade Hypsibius dujardini.</title>
        <authorList>
            <person name="Yoshida Y."/>
            <person name="Koutsovoulos G."/>
            <person name="Laetsch D."/>
            <person name="Stevens L."/>
            <person name="Kumar S."/>
            <person name="Horikawa D."/>
            <person name="Ishino K."/>
            <person name="Komine S."/>
            <person name="Tomita M."/>
            <person name="Blaxter M."/>
            <person name="Arakawa K."/>
        </authorList>
    </citation>
    <scope>NUCLEOTIDE SEQUENCE [LARGE SCALE GENOMIC DNA]</scope>
    <source>
        <strain evidence="13">Z151</strain>
    </source>
</reference>
<evidence type="ECO:0000256" key="9">
    <source>
        <dbReference type="ARBA" id="ARBA00023224"/>
    </source>
</evidence>
<dbReference type="InterPro" id="IPR017452">
    <property type="entry name" value="GPCR_Rhodpsn_7TM"/>
</dbReference>
<keyword evidence="4 10" id="KW-1133">Transmembrane helix</keyword>
<feature type="transmembrane region" description="Helical" evidence="10">
    <location>
        <begin position="301"/>
        <end position="332"/>
    </location>
</feature>
<comment type="caution">
    <text evidence="12">The sequence shown here is derived from an EMBL/GenBank/DDBJ whole genome shotgun (WGS) entry which is preliminary data.</text>
</comment>
<dbReference type="InterPro" id="IPR000276">
    <property type="entry name" value="GPCR_Rhodpsn"/>
</dbReference>
<protein>
    <recommendedName>
        <fullName evidence="11">G-protein coupled receptors family 1 profile domain-containing protein</fullName>
    </recommendedName>
</protein>
<evidence type="ECO:0000256" key="3">
    <source>
        <dbReference type="ARBA" id="ARBA00022692"/>
    </source>
</evidence>
<evidence type="ECO:0000256" key="10">
    <source>
        <dbReference type="SAM" id="Phobius"/>
    </source>
</evidence>
<keyword evidence="7" id="KW-0675">Receptor</keyword>
<dbReference type="CDD" id="cd00637">
    <property type="entry name" value="7tm_classA_rhodopsin-like"/>
    <property type="match status" value="1"/>
</dbReference>
<dbReference type="Gene3D" id="1.20.1070.10">
    <property type="entry name" value="Rhodopsin 7-helix transmembrane proteins"/>
    <property type="match status" value="1"/>
</dbReference>
<evidence type="ECO:0000256" key="8">
    <source>
        <dbReference type="ARBA" id="ARBA00023180"/>
    </source>
</evidence>
<evidence type="ECO:0000256" key="5">
    <source>
        <dbReference type="ARBA" id="ARBA00023040"/>
    </source>
</evidence>
<keyword evidence="9" id="KW-0807">Transducer</keyword>
<dbReference type="Pfam" id="PF00001">
    <property type="entry name" value="7tm_1"/>
    <property type="match status" value="1"/>
</dbReference>